<evidence type="ECO:0000256" key="10">
    <source>
        <dbReference type="ARBA" id="ARBA00030448"/>
    </source>
</evidence>
<dbReference type="InterPro" id="IPR009056">
    <property type="entry name" value="Cyt_c-like_dom"/>
</dbReference>
<dbReference type="Gene3D" id="1.10.760.10">
    <property type="entry name" value="Cytochrome c-like domain"/>
    <property type="match status" value="1"/>
</dbReference>
<evidence type="ECO:0000256" key="8">
    <source>
        <dbReference type="ARBA" id="ARBA00023004"/>
    </source>
</evidence>
<sequence>MGSSPAPRLGIVICLCAAPLIEGTCVRARGMNDHAHAAHCATHRLALQWRLAAPAMAAALAISLSTPVFAADAGDTPAFAASAGSGQTVFERNCAACHRGGWNVIVSEKTLQQEALEEYLDGGANPAAVMKQVTNGKNAMPAFGGRLSDDDIANVAAYVITTAKTGWD</sequence>
<dbReference type="AlphaFoldDB" id="A0A7S3ES32"/>
<feature type="signal peptide" evidence="14">
    <location>
        <begin position="1"/>
        <end position="23"/>
    </location>
</feature>
<dbReference type="PRINTS" id="PR00605">
    <property type="entry name" value="CYTCHROMECIC"/>
</dbReference>
<evidence type="ECO:0000259" key="15">
    <source>
        <dbReference type="PROSITE" id="PS51007"/>
    </source>
</evidence>
<feature type="chain" id="PRO_5030515558" description="Cytochrome c-553" evidence="14">
    <location>
        <begin position="24"/>
        <end position="168"/>
    </location>
</feature>
<dbReference type="EMBL" id="HBHX01003197">
    <property type="protein sequence ID" value="CAE0099662.1"/>
    <property type="molecule type" value="Transcribed_RNA"/>
</dbReference>
<keyword evidence="6 13" id="KW-0479">Metal-binding</keyword>
<evidence type="ECO:0000256" key="9">
    <source>
        <dbReference type="ARBA" id="ARBA00023078"/>
    </source>
</evidence>
<evidence type="ECO:0000256" key="2">
    <source>
        <dbReference type="ARBA" id="ARBA00004456"/>
    </source>
</evidence>
<evidence type="ECO:0000256" key="3">
    <source>
        <dbReference type="ARBA" id="ARBA00009650"/>
    </source>
</evidence>
<evidence type="ECO:0000256" key="5">
    <source>
        <dbReference type="ARBA" id="ARBA00022617"/>
    </source>
</evidence>
<keyword evidence="8 13" id="KW-0408">Iron</keyword>
<evidence type="ECO:0000256" key="13">
    <source>
        <dbReference type="PROSITE-ProRule" id="PRU00433"/>
    </source>
</evidence>
<comment type="function">
    <text evidence="1">Functions as an electron carrier between membrane-bound cytochrome b6-f and photosystem I in oxygenic photosynthesis.</text>
</comment>
<reference evidence="16" key="1">
    <citation type="submission" date="2021-01" db="EMBL/GenBank/DDBJ databases">
        <authorList>
            <person name="Corre E."/>
            <person name="Pelletier E."/>
            <person name="Niang G."/>
            <person name="Scheremetjew M."/>
            <person name="Finn R."/>
            <person name="Kale V."/>
            <person name="Holt S."/>
            <person name="Cochrane G."/>
            <person name="Meng A."/>
            <person name="Brown T."/>
            <person name="Cohen L."/>
        </authorList>
    </citation>
    <scope>NUCLEOTIDE SEQUENCE</scope>
    <source>
        <strain evidence="16">CCMP281</strain>
    </source>
</reference>
<dbReference type="InterPro" id="IPR008168">
    <property type="entry name" value="Cyt_C_IC"/>
</dbReference>
<dbReference type="PANTHER" id="PTHR34688">
    <property type="entry name" value="CYTOCHROME C6, CHLOROPLASTIC"/>
    <property type="match status" value="1"/>
</dbReference>
<dbReference type="InterPro" id="IPR023655">
    <property type="entry name" value="Cyt_C6"/>
</dbReference>
<feature type="domain" description="Cytochrome c" evidence="15">
    <location>
        <begin position="81"/>
        <end position="163"/>
    </location>
</feature>
<keyword evidence="4" id="KW-0813">Transport</keyword>
<evidence type="ECO:0000256" key="4">
    <source>
        <dbReference type="ARBA" id="ARBA00022448"/>
    </source>
</evidence>
<keyword evidence="9" id="KW-0793">Thylakoid</keyword>
<evidence type="ECO:0000256" key="1">
    <source>
        <dbReference type="ARBA" id="ARBA00002347"/>
    </source>
</evidence>
<proteinExistence type="inferred from homology"/>
<dbReference type="PANTHER" id="PTHR34688:SF2">
    <property type="entry name" value="CYTOCHROME C6, CHLOROPLASTIC"/>
    <property type="match status" value="1"/>
</dbReference>
<name>A0A7S3ES32_9EUKA</name>
<keyword evidence="7" id="KW-0249">Electron transport</keyword>
<dbReference type="SUPFAM" id="SSF46626">
    <property type="entry name" value="Cytochrome c"/>
    <property type="match status" value="1"/>
</dbReference>
<dbReference type="Pfam" id="PF13442">
    <property type="entry name" value="Cytochrome_CBB3"/>
    <property type="match status" value="1"/>
</dbReference>
<comment type="similarity">
    <text evidence="3">Belongs to the cytochrome c family. PetJ subfamily.</text>
</comment>
<dbReference type="PROSITE" id="PS51007">
    <property type="entry name" value="CYTC"/>
    <property type="match status" value="1"/>
</dbReference>
<evidence type="ECO:0000256" key="14">
    <source>
        <dbReference type="SAM" id="SignalP"/>
    </source>
</evidence>
<dbReference type="GO" id="GO:0020037">
    <property type="term" value="F:heme binding"/>
    <property type="evidence" value="ECO:0007669"/>
    <property type="project" value="InterPro"/>
</dbReference>
<comment type="subcellular location">
    <subcellularLocation>
        <location evidence="2">Plastid</location>
        <location evidence="2">Chloroplast thylakoid lumen</location>
    </subcellularLocation>
</comment>
<keyword evidence="5 13" id="KW-0349">Heme</keyword>
<evidence type="ECO:0000256" key="12">
    <source>
        <dbReference type="ARBA" id="ARBA00033211"/>
    </source>
</evidence>
<protein>
    <recommendedName>
        <fullName evidence="12">Cytochrome c-553</fullName>
    </recommendedName>
    <alternativeName>
        <fullName evidence="11">Cytochrome c553</fullName>
    </alternativeName>
    <alternativeName>
        <fullName evidence="10">Soluble cytochrome f</fullName>
    </alternativeName>
</protein>
<evidence type="ECO:0000256" key="6">
    <source>
        <dbReference type="ARBA" id="ARBA00022723"/>
    </source>
</evidence>
<evidence type="ECO:0000256" key="11">
    <source>
        <dbReference type="ARBA" id="ARBA00031247"/>
    </source>
</evidence>
<accession>A0A7S3ES32</accession>
<gene>
    <name evidence="16" type="ORF">HERI1096_LOCUS1781</name>
</gene>
<dbReference type="InterPro" id="IPR036909">
    <property type="entry name" value="Cyt_c-like_dom_sf"/>
</dbReference>
<evidence type="ECO:0000256" key="7">
    <source>
        <dbReference type="ARBA" id="ARBA00022982"/>
    </source>
</evidence>
<dbReference type="GO" id="GO:0005506">
    <property type="term" value="F:iron ion binding"/>
    <property type="evidence" value="ECO:0007669"/>
    <property type="project" value="InterPro"/>
</dbReference>
<keyword evidence="14" id="KW-0732">Signal</keyword>
<dbReference type="GO" id="GO:0009055">
    <property type="term" value="F:electron transfer activity"/>
    <property type="evidence" value="ECO:0007669"/>
    <property type="project" value="InterPro"/>
</dbReference>
<evidence type="ECO:0000313" key="16">
    <source>
        <dbReference type="EMBL" id="CAE0099662.1"/>
    </source>
</evidence>
<dbReference type="GO" id="GO:0009543">
    <property type="term" value="C:chloroplast thylakoid lumen"/>
    <property type="evidence" value="ECO:0007669"/>
    <property type="project" value="UniProtKB-SubCell"/>
</dbReference>
<organism evidence="16">
    <name type="scientific">Haptolina ericina</name>
    <dbReference type="NCBI Taxonomy" id="156174"/>
    <lineage>
        <taxon>Eukaryota</taxon>
        <taxon>Haptista</taxon>
        <taxon>Haptophyta</taxon>
        <taxon>Prymnesiophyceae</taxon>
        <taxon>Prymnesiales</taxon>
        <taxon>Prymnesiaceae</taxon>
        <taxon>Haptolina</taxon>
    </lineage>
</organism>